<accession>A0A3M8SYG1</accession>
<evidence type="ECO:0000313" key="1">
    <source>
        <dbReference type="EMBL" id="RNF83592.1"/>
    </source>
</evidence>
<protein>
    <submittedName>
        <fullName evidence="1">Uncharacterized protein</fullName>
    </submittedName>
</protein>
<sequence>MYRLGHFIDAQEAEYSHPRVFLMPAPEAPYQRILAGIPGSDPDVLLRLTRCLEGPLVLLYVLHTSGGEAELGRYQSPELSLQEVEGFFAEFSSFLSADARFDLWVYSPKQRATLVWDRHNLLHAYGHLECFAAGLRSLGFGPGEPVVPAPHTHHYHAALDPLARQLIDRFDWRYSPLRPEDEQ</sequence>
<dbReference type="Proteomes" id="UP000267049">
    <property type="component" value="Unassembled WGS sequence"/>
</dbReference>
<gene>
    <name evidence="1" type="ORF">EER27_09365</name>
</gene>
<dbReference type="AlphaFoldDB" id="A0A3M8SYG1"/>
<comment type="caution">
    <text evidence="1">The sequence shown here is derived from an EMBL/GenBank/DDBJ whole genome shotgun (WGS) entry which is preliminary data.</text>
</comment>
<dbReference type="OrthoDB" id="7823054at2"/>
<evidence type="ECO:0000313" key="2">
    <source>
        <dbReference type="Proteomes" id="UP000267049"/>
    </source>
</evidence>
<keyword evidence="2" id="KW-1185">Reference proteome</keyword>
<reference evidence="1 2" key="1">
    <citation type="submission" date="2018-11" db="EMBL/GenBank/DDBJ databases">
        <title>Lysobacter cryohumiis sp. nov., isolated from soil in the Tianshan Mountains, Xinjiang, China.</title>
        <authorList>
            <person name="Luo Y."/>
            <person name="Sheng H."/>
        </authorList>
    </citation>
    <scope>NUCLEOTIDE SEQUENCE [LARGE SCALE GENOMIC DNA]</scope>
    <source>
        <strain evidence="1 2">ZS60</strain>
    </source>
</reference>
<name>A0A3M8SYG1_9GAMM</name>
<dbReference type="EMBL" id="RIBS01000004">
    <property type="protein sequence ID" value="RNF83592.1"/>
    <property type="molecule type" value="Genomic_DNA"/>
</dbReference>
<organism evidence="1 2">
    <name type="scientific">Montanilutibacter psychrotolerans</name>
    <dbReference type="NCBI Taxonomy" id="1327343"/>
    <lineage>
        <taxon>Bacteria</taxon>
        <taxon>Pseudomonadati</taxon>
        <taxon>Pseudomonadota</taxon>
        <taxon>Gammaproteobacteria</taxon>
        <taxon>Lysobacterales</taxon>
        <taxon>Lysobacteraceae</taxon>
        <taxon>Montanilutibacter</taxon>
    </lineage>
</organism>
<proteinExistence type="predicted"/>
<dbReference type="RefSeq" id="WP_123087852.1">
    <property type="nucleotide sequence ID" value="NZ_RIBS01000004.1"/>
</dbReference>